<sequence>MVKFWGLGLIVLLSAAAARADEFVRADCRSLVSASDGLSYERPEHPIWYRRFWTGECGGLPLYRCKPGSPNWNDVASQMMARAAPAARNAVRIKACKLGQVIGYEWARDKPIRRIDTAALKDLLKLLNETQDVSAGLDRVDRRVKELMGRPRA</sequence>
<name>A0AB39KUN7_9CAUL</name>
<keyword evidence="1" id="KW-0732">Signal</keyword>
<protein>
    <recommendedName>
        <fullName evidence="3">Nuclease</fullName>
    </recommendedName>
</protein>
<dbReference type="RefSeq" id="WP_369060488.1">
    <property type="nucleotide sequence ID" value="NZ_CP158375.1"/>
</dbReference>
<evidence type="ECO:0000256" key="1">
    <source>
        <dbReference type="SAM" id="SignalP"/>
    </source>
</evidence>
<feature type="chain" id="PRO_5044285245" description="Nuclease" evidence="1">
    <location>
        <begin position="21"/>
        <end position="153"/>
    </location>
</feature>
<proteinExistence type="predicted"/>
<organism evidence="2">
    <name type="scientific">Caulobacter sp. 73W</name>
    <dbReference type="NCBI Taxonomy" id="3161137"/>
    <lineage>
        <taxon>Bacteria</taxon>
        <taxon>Pseudomonadati</taxon>
        <taxon>Pseudomonadota</taxon>
        <taxon>Alphaproteobacteria</taxon>
        <taxon>Caulobacterales</taxon>
        <taxon>Caulobacteraceae</taxon>
        <taxon>Caulobacter</taxon>
    </lineage>
</organism>
<gene>
    <name evidence="2" type="ORF">ABOZ73_02650</name>
</gene>
<evidence type="ECO:0000313" key="2">
    <source>
        <dbReference type="EMBL" id="XDO97335.1"/>
    </source>
</evidence>
<feature type="signal peptide" evidence="1">
    <location>
        <begin position="1"/>
        <end position="20"/>
    </location>
</feature>
<dbReference type="AlphaFoldDB" id="A0AB39KUN7"/>
<dbReference type="EMBL" id="CP158375">
    <property type="protein sequence ID" value="XDO97335.1"/>
    <property type="molecule type" value="Genomic_DNA"/>
</dbReference>
<accession>A0AB39KUN7</accession>
<evidence type="ECO:0008006" key="3">
    <source>
        <dbReference type="Google" id="ProtNLM"/>
    </source>
</evidence>
<reference evidence="2" key="1">
    <citation type="submission" date="2024-06" db="EMBL/GenBank/DDBJ databases">
        <title>Caulobacter inopinatus, sp. nov.</title>
        <authorList>
            <person name="Donachie S.P."/>
        </authorList>
    </citation>
    <scope>NUCLEOTIDE SEQUENCE</scope>
    <source>
        <strain evidence="2">73W</strain>
    </source>
</reference>